<evidence type="ECO:0000256" key="2">
    <source>
        <dbReference type="ARBA" id="ARBA00005199"/>
    </source>
</evidence>
<dbReference type="EMBL" id="RBWE01000001">
    <property type="protein sequence ID" value="RKO67354.1"/>
    <property type="molecule type" value="Genomic_DNA"/>
</dbReference>
<evidence type="ECO:0000256" key="4">
    <source>
        <dbReference type="ARBA" id="ARBA00022801"/>
    </source>
</evidence>
<dbReference type="Pfam" id="PF02358">
    <property type="entry name" value="Trehalose_PPase"/>
    <property type="match status" value="1"/>
</dbReference>
<accession>A0A494X3D3</accession>
<keyword evidence="6" id="KW-0479">Metal-binding</keyword>
<dbReference type="Gene3D" id="3.30.70.1020">
    <property type="entry name" value="Trehalose-6-phosphate phosphatase related protein, domain 2"/>
    <property type="match status" value="1"/>
</dbReference>
<evidence type="ECO:0000313" key="7">
    <source>
        <dbReference type="EMBL" id="RKO67354.1"/>
    </source>
</evidence>
<dbReference type="RefSeq" id="WP_121451767.1">
    <property type="nucleotide sequence ID" value="NZ_RBWE01000001.1"/>
</dbReference>
<dbReference type="SUPFAM" id="SSF56784">
    <property type="entry name" value="HAD-like"/>
    <property type="match status" value="1"/>
</dbReference>
<dbReference type="Proteomes" id="UP000271256">
    <property type="component" value="Unassembled WGS sequence"/>
</dbReference>
<comment type="pathway">
    <text evidence="2 6">Glycan biosynthesis; trehalose biosynthesis.</text>
</comment>
<dbReference type="AlphaFoldDB" id="A0A494X3D3"/>
<dbReference type="NCBIfam" id="TIGR00685">
    <property type="entry name" value="T6PP"/>
    <property type="match status" value="1"/>
</dbReference>
<protein>
    <recommendedName>
        <fullName evidence="6">Trehalose 6-phosphate phosphatase</fullName>
        <ecNumber evidence="6">3.1.3.12</ecNumber>
    </recommendedName>
</protein>
<sequence>MRKEPPMTTPEKLAAWMAAASRLLLMLDYDGTLVPIAPTPDLARPNPELLATLQKLTLSPGRVVAVISGRKLAELQKLLPLTGLYLAGSHGAEIQETGGKTYRLFENRKLEENISSLERVARECVANSRGFLVENKGISLALHYRLADPDLAREVLDSFIERVVPIMGKNRLEILPGKKVLEIRPRGVSKGRAVQYLCGKYGGALPVYIGDDRTDEDAFMALKRGYGILVSPQSRASAATIRLSSPREVYTLLLLLAKEGYF</sequence>
<comment type="function">
    <text evidence="5 6">Removes the phosphate from trehalose 6-phosphate to produce free trehalose.</text>
</comment>
<dbReference type="GO" id="GO:0005992">
    <property type="term" value="P:trehalose biosynthetic process"/>
    <property type="evidence" value="ECO:0007669"/>
    <property type="project" value="UniProtKB-UniPathway"/>
</dbReference>
<dbReference type="NCBIfam" id="TIGR01484">
    <property type="entry name" value="HAD-SF-IIB"/>
    <property type="match status" value="1"/>
</dbReference>
<keyword evidence="8" id="KW-1185">Reference proteome</keyword>
<comment type="similarity">
    <text evidence="3 6">Belongs to the trehalose phosphatase family.</text>
</comment>
<dbReference type="PANTHER" id="PTHR43768">
    <property type="entry name" value="TREHALOSE 6-PHOSPHATE PHOSPHATASE"/>
    <property type="match status" value="1"/>
</dbReference>
<evidence type="ECO:0000256" key="3">
    <source>
        <dbReference type="ARBA" id="ARBA00008770"/>
    </source>
</evidence>
<dbReference type="PANTHER" id="PTHR43768:SF3">
    <property type="entry name" value="TREHALOSE 6-PHOSPHATE PHOSPHATASE"/>
    <property type="match status" value="1"/>
</dbReference>
<reference evidence="7 8" key="1">
    <citation type="submission" date="2018-10" db="EMBL/GenBank/DDBJ databases">
        <authorList>
            <person name="Grouzdev D.S."/>
            <person name="Krutkina M.S."/>
            <person name="Tourova T.P."/>
            <person name="Nazina T.N."/>
        </authorList>
    </citation>
    <scope>NUCLEOTIDE SEQUENCE [LARGE SCALE GENOMIC DNA]</scope>
    <source>
        <strain evidence="7 8">435</strain>
    </source>
</reference>
<dbReference type="UniPathway" id="UPA00299"/>
<evidence type="ECO:0000256" key="5">
    <source>
        <dbReference type="ARBA" id="ARBA00024179"/>
    </source>
</evidence>
<keyword evidence="6" id="KW-0460">Magnesium</keyword>
<evidence type="ECO:0000256" key="6">
    <source>
        <dbReference type="RuleBase" id="RU361117"/>
    </source>
</evidence>
<dbReference type="GO" id="GO:0046872">
    <property type="term" value="F:metal ion binding"/>
    <property type="evidence" value="ECO:0007669"/>
    <property type="project" value="UniProtKB-KW"/>
</dbReference>
<name>A0A494X3D3_9FIRM</name>
<keyword evidence="4 6" id="KW-0378">Hydrolase</keyword>
<comment type="cofactor">
    <cofactor evidence="6">
        <name>Mg(2+)</name>
        <dbReference type="ChEBI" id="CHEBI:18420"/>
    </cofactor>
</comment>
<comment type="catalytic activity">
    <reaction evidence="1 6">
        <text>alpha,alpha-trehalose 6-phosphate + H2O = alpha,alpha-trehalose + phosphate</text>
        <dbReference type="Rhea" id="RHEA:23420"/>
        <dbReference type="ChEBI" id="CHEBI:15377"/>
        <dbReference type="ChEBI" id="CHEBI:16551"/>
        <dbReference type="ChEBI" id="CHEBI:43474"/>
        <dbReference type="ChEBI" id="CHEBI:58429"/>
        <dbReference type="EC" id="3.1.3.12"/>
    </reaction>
</comment>
<dbReference type="InterPro" id="IPR023214">
    <property type="entry name" value="HAD_sf"/>
</dbReference>
<dbReference type="InterPro" id="IPR036412">
    <property type="entry name" value="HAD-like_sf"/>
</dbReference>
<dbReference type="OrthoDB" id="9797743at2"/>
<dbReference type="InterPro" id="IPR006379">
    <property type="entry name" value="HAD-SF_hydro_IIB"/>
</dbReference>
<dbReference type="Gene3D" id="3.40.50.1000">
    <property type="entry name" value="HAD superfamily/HAD-like"/>
    <property type="match status" value="1"/>
</dbReference>
<dbReference type="CDD" id="cd01627">
    <property type="entry name" value="HAD_TPP"/>
    <property type="match status" value="1"/>
</dbReference>
<comment type="caution">
    <text evidence="7">The sequence shown here is derived from an EMBL/GenBank/DDBJ whole genome shotgun (WGS) entry which is preliminary data.</text>
</comment>
<dbReference type="GO" id="GO:0004805">
    <property type="term" value="F:trehalose-phosphatase activity"/>
    <property type="evidence" value="ECO:0007669"/>
    <property type="project" value="UniProtKB-EC"/>
</dbReference>
<gene>
    <name evidence="7" type="primary">otsB</name>
    <name evidence="7" type="ORF">D7024_10530</name>
</gene>
<organism evidence="7 8">
    <name type="scientific">Desulfofundulus salinus</name>
    <dbReference type="NCBI Taxonomy" id="2419843"/>
    <lineage>
        <taxon>Bacteria</taxon>
        <taxon>Bacillati</taxon>
        <taxon>Bacillota</taxon>
        <taxon>Clostridia</taxon>
        <taxon>Eubacteriales</taxon>
        <taxon>Peptococcaceae</taxon>
        <taxon>Desulfofundulus</taxon>
    </lineage>
</organism>
<evidence type="ECO:0000313" key="8">
    <source>
        <dbReference type="Proteomes" id="UP000271256"/>
    </source>
</evidence>
<proteinExistence type="inferred from homology"/>
<evidence type="ECO:0000256" key="1">
    <source>
        <dbReference type="ARBA" id="ARBA00000500"/>
    </source>
</evidence>
<dbReference type="EC" id="3.1.3.12" evidence="6"/>
<dbReference type="InterPro" id="IPR003337">
    <property type="entry name" value="Trehalose_PPase"/>
</dbReference>
<dbReference type="InterPro" id="IPR044651">
    <property type="entry name" value="OTSB-like"/>
</dbReference>